<protein>
    <recommendedName>
        <fullName evidence="6">methylated diphthine methylhydrolase</fullName>
        <ecNumber evidence="6">3.1.1.97</ecNumber>
    </recommendedName>
</protein>
<dbReference type="Gene3D" id="2.130.10.10">
    <property type="entry name" value="YVTN repeat-like/Quinoprotein amine dehydrogenase"/>
    <property type="match status" value="1"/>
</dbReference>
<gene>
    <name evidence="8" type="ORF">CPB84DRAFT_1673852</name>
</gene>
<evidence type="ECO:0000256" key="5">
    <source>
        <dbReference type="ARBA" id="ARBA00038092"/>
    </source>
</evidence>
<dbReference type="InterPro" id="IPR052415">
    <property type="entry name" value="Diphthine_MTase"/>
</dbReference>
<name>A0A9P5NTZ3_GYMJU</name>
<dbReference type="GO" id="GO:0061685">
    <property type="term" value="F:diphthine methylesterase activity"/>
    <property type="evidence" value="ECO:0007669"/>
    <property type="project" value="UniProtKB-EC"/>
</dbReference>
<dbReference type="Proteomes" id="UP000724874">
    <property type="component" value="Unassembled WGS sequence"/>
</dbReference>
<evidence type="ECO:0000256" key="7">
    <source>
        <dbReference type="ARBA" id="ARBA00047551"/>
    </source>
</evidence>
<sequence length="353" mass="39537">MISVDTVFPADSLEFCPSNGYQDIFVCGTYKLLEQSPTVEQDNTPKSPQIRIGQCLTFQVTADEEGGFSCRKIHSFNLPAIPDMKWCHRSNSTPLLGIADSEGNVSLHAWQEQSFNQIDSIKCGPSDTLCLSLDWSNRLRGETNVGSLVVSLSNGYLCLLTPTEGSSLGLTQVWHAHDFEPWIAAWNYWDPNVIYSGGDDLKLKVWDIRQGFVHPTFVNKRFEAGVTSIQNHPHTEHILAVGSYNGTVQIFDTRKMTTSVVQADVGGGAWRVKWHPSEMRSSDLLVACMHDGFKVIRFDATFTNTSNPQILNRNDEHESMAYGVDWSYTSLKHEETLIAGCSFYDHKMSVWSA</sequence>
<accession>A0A9P5NTZ3</accession>
<evidence type="ECO:0000256" key="4">
    <source>
        <dbReference type="ARBA" id="ARBA00022801"/>
    </source>
</evidence>
<comment type="catalytic activity">
    <reaction evidence="7">
        <text>diphthine methyl ester-[translation elongation factor 2] + H2O = diphthine-[translation elongation factor 2] + methanol + H(+)</text>
        <dbReference type="Rhea" id="RHEA:42656"/>
        <dbReference type="Rhea" id="RHEA-COMP:10172"/>
        <dbReference type="Rhea" id="RHEA-COMP:10173"/>
        <dbReference type="ChEBI" id="CHEBI:15377"/>
        <dbReference type="ChEBI" id="CHEBI:15378"/>
        <dbReference type="ChEBI" id="CHEBI:17790"/>
        <dbReference type="ChEBI" id="CHEBI:79005"/>
        <dbReference type="ChEBI" id="CHEBI:82696"/>
        <dbReference type="EC" id="3.1.1.97"/>
    </reaction>
</comment>
<dbReference type="AlphaFoldDB" id="A0A9P5NTZ3"/>
<keyword evidence="2" id="KW-0853">WD repeat</keyword>
<evidence type="ECO:0000256" key="2">
    <source>
        <dbReference type="ARBA" id="ARBA00022574"/>
    </source>
</evidence>
<evidence type="ECO:0000313" key="9">
    <source>
        <dbReference type="Proteomes" id="UP000724874"/>
    </source>
</evidence>
<dbReference type="InterPro" id="IPR001680">
    <property type="entry name" value="WD40_rpt"/>
</dbReference>
<comment type="caution">
    <text evidence="8">The sequence shown here is derived from an EMBL/GenBank/DDBJ whole genome shotgun (WGS) entry which is preliminary data.</text>
</comment>
<dbReference type="OrthoDB" id="1930760at2759"/>
<dbReference type="Pfam" id="PF00400">
    <property type="entry name" value="WD40"/>
    <property type="match status" value="1"/>
</dbReference>
<reference evidence="8" key="1">
    <citation type="submission" date="2020-11" db="EMBL/GenBank/DDBJ databases">
        <authorList>
            <consortium name="DOE Joint Genome Institute"/>
            <person name="Ahrendt S."/>
            <person name="Riley R."/>
            <person name="Andreopoulos W."/>
            <person name="LaButti K."/>
            <person name="Pangilinan J."/>
            <person name="Ruiz-duenas F.J."/>
            <person name="Barrasa J.M."/>
            <person name="Sanchez-Garcia M."/>
            <person name="Camarero S."/>
            <person name="Miyauchi S."/>
            <person name="Serrano A."/>
            <person name="Linde D."/>
            <person name="Babiker R."/>
            <person name="Drula E."/>
            <person name="Ayuso-Fernandez I."/>
            <person name="Pacheco R."/>
            <person name="Padilla G."/>
            <person name="Ferreira P."/>
            <person name="Barriuso J."/>
            <person name="Kellner H."/>
            <person name="Castanera R."/>
            <person name="Alfaro M."/>
            <person name="Ramirez L."/>
            <person name="Pisabarro A.G."/>
            <person name="Kuo A."/>
            <person name="Tritt A."/>
            <person name="Lipzen A."/>
            <person name="He G."/>
            <person name="Yan M."/>
            <person name="Ng V."/>
            <person name="Cullen D."/>
            <person name="Martin F."/>
            <person name="Rosso M.-N."/>
            <person name="Henrissat B."/>
            <person name="Hibbett D."/>
            <person name="Martinez A.T."/>
            <person name="Grigoriev I.V."/>
        </authorList>
    </citation>
    <scope>NUCLEOTIDE SEQUENCE</scope>
    <source>
        <strain evidence="8">AH 44721</strain>
    </source>
</reference>
<dbReference type="SMART" id="SM00320">
    <property type="entry name" value="WD40"/>
    <property type="match status" value="3"/>
</dbReference>
<evidence type="ECO:0000256" key="6">
    <source>
        <dbReference type="ARBA" id="ARBA00039131"/>
    </source>
</evidence>
<comment type="pathway">
    <text evidence="1">Protein modification; peptidyl-diphthamide biosynthesis.</text>
</comment>
<dbReference type="GO" id="GO:0017183">
    <property type="term" value="P:protein histidyl modification to diphthamide"/>
    <property type="evidence" value="ECO:0007669"/>
    <property type="project" value="TreeGrafter"/>
</dbReference>
<dbReference type="GO" id="GO:0005737">
    <property type="term" value="C:cytoplasm"/>
    <property type="evidence" value="ECO:0007669"/>
    <property type="project" value="TreeGrafter"/>
</dbReference>
<dbReference type="PANTHER" id="PTHR46042">
    <property type="entry name" value="DIPHTHINE METHYLTRANSFERASE"/>
    <property type="match status" value="1"/>
</dbReference>
<organism evidence="8 9">
    <name type="scientific">Gymnopilus junonius</name>
    <name type="common">Spectacular rustgill mushroom</name>
    <name type="synonym">Gymnopilus spectabilis subsp. junonius</name>
    <dbReference type="NCBI Taxonomy" id="109634"/>
    <lineage>
        <taxon>Eukaryota</taxon>
        <taxon>Fungi</taxon>
        <taxon>Dikarya</taxon>
        <taxon>Basidiomycota</taxon>
        <taxon>Agaricomycotina</taxon>
        <taxon>Agaricomycetes</taxon>
        <taxon>Agaricomycetidae</taxon>
        <taxon>Agaricales</taxon>
        <taxon>Agaricineae</taxon>
        <taxon>Hymenogastraceae</taxon>
        <taxon>Gymnopilus</taxon>
    </lineage>
</organism>
<dbReference type="EMBL" id="JADNYJ010000010">
    <property type="protein sequence ID" value="KAF8909028.1"/>
    <property type="molecule type" value="Genomic_DNA"/>
</dbReference>
<dbReference type="InterPro" id="IPR036322">
    <property type="entry name" value="WD40_repeat_dom_sf"/>
</dbReference>
<keyword evidence="4" id="KW-0378">Hydrolase</keyword>
<dbReference type="PANTHER" id="PTHR46042:SF1">
    <property type="entry name" value="DIPHTHINE METHYLTRANSFERASE"/>
    <property type="match status" value="1"/>
</dbReference>
<dbReference type="InterPro" id="IPR015943">
    <property type="entry name" value="WD40/YVTN_repeat-like_dom_sf"/>
</dbReference>
<evidence type="ECO:0000256" key="1">
    <source>
        <dbReference type="ARBA" id="ARBA00005156"/>
    </source>
</evidence>
<proteinExistence type="inferred from homology"/>
<dbReference type="SUPFAM" id="SSF50978">
    <property type="entry name" value="WD40 repeat-like"/>
    <property type="match status" value="1"/>
</dbReference>
<keyword evidence="9" id="KW-1185">Reference proteome</keyword>
<evidence type="ECO:0000313" key="8">
    <source>
        <dbReference type="EMBL" id="KAF8909028.1"/>
    </source>
</evidence>
<evidence type="ECO:0000256" key="3">
    <source>
        <dbReference type="ARBA" id="ARBA00022737"/>
    </source>
</evidence>
<dbReference type="EC" id="3.1.1.97" evidence="6"/>
<keyword evidence="3" id="KW-0677">Repeat</keyword>
<comment type="similarity">
    <text evidence="5">Belongs to the DPH7 family.</text>
</comment>